<keyword evidence="5" id="KW-1185">Reference proteome</keyword>
<reference evidence="6" key="1">
    <citation type="submission" date="2017-02" db="UniProtKB">
        <authorList>
            <consortium name="WormBaseParasite"/>
        </authorList>
    </citation>
    <scope>IDENTIFICATION</scope>
</reference>
<evidence type="ECO:0000259" key="4">
    <source>
        <dbReference type="PROSITE" id="PS50013"/>
    </source>
</evidence>
<dbReference type="InterPro" id="IPR051219">
    <property type="entry name" value="Heterochromatin_chromo-domain"/>
</dbReference>
<dbReference type="WBParaSite" id="SPAL_0000253400.1">
    <property type="protein sequence ID" value="SPAL_0000253400.1"/>
    <property type="gene ID" value="SPAL_0000253400"/>
</dbReference>
<evidence type="ECO:0000256" key="2">
    <source>
        <dbReference type="ARBA" id="ARBA00023242"/>
    </source>
</evidence>
<dbReference type="SMART" id="SM00298">
    <property type="entry name" value="CHROMO"/>
    <property type="match status" value="1"/>
</dbReference>
<dbReference type="InterPro" id="IPR023780">
    <property type="entry name" value="Chromo_domain"/>
</dbReference>
<proteinExistence type="predicted"/>
<dbReference type="InterPro" id="IPR016197">
    <property type="entry name" value="Chromo-like_dom_sf"/>
</dbReference>
<dbReference type="GO" id="GO:0005634">
    <property type="term" value="C:nucleus"/>
    <property type="evidence" value="ECO:0007669"/>
    <property type="project" value="UniProtKB-SubCell"/>
</dbReference>
<dbReference type="PANTHER" id="PTHR22812">
    <property type="entry name" value="CHROMOBOX PROTEIN"/>
    <property type="match status" value="1"/>
</dbReference>
<dbReference type="PROSITE" id="PS50013">
    <property type="entry name" value="CHROMO_2"/>
    <property type="match status" value="1"/>
</dbReference>
<dbReference type="CDD" id="cd00024">
    <property type="entry name" value="CD_CSD"/>
    <property type="match status" value="1"/>
</dbReference>
<dbReference type="AlphaFoldDB" id="A0A0N5B912"/>
<dbReference type="InterPro" id="IPR000953">
    <property type="entry name" value="Chromo/chromo_shadow_dom"/>
</dbReference>
<evidence type="ECO:0000313" key="6">
    <source>
        <dbReference type="WBParaSite" id="SPAL_0000253400.1"/>
    </source>
</evidence>
<keyword evidence="2" id="KW-0539">Nucleus</keyword>
<feature type="region of interest" description="Disordered" evidence="3">
    <location>
        <begin position="1"/>
        <end position="25"/>
    </location>
</feature>
<dbReference type="SUPFAM" id="SSF54160">
    <property type="entry name" value="Chromo domain-like"/>
    <property type="match status" value="1"/>
</dbReference>
<organism evidence="5 6">
    <name type="scientific">Strongyloides papillosus</name>
    <name type="common">Intestinal threadworm</name>
    <dbReference type="NCBI Taxonomy" id="174720"/>
    <lineage>
        <taxon>Eukaryota</taxon>
        <taxon>Metazoa</taxon>
        <taxon>Ecdysozoa</taxon>
        <taxon>Nematoda</taxon>
        <taxon>Chromadorea</taxon>
        <taxon>Rhabditida</taxon>
        <taxon>Tylenchina</taxon>
        <taxon>Panagrolaimomorpha</taxon>
        <taxon>Strongyloidoidea</taxon>
        <taxon>Strongyloididae</taxon>
        <taxon>Strongyloides</taxon>
    </lineage>
</organism>
<dbReference type="Proteomes" id="UP000046392">
    <property type="component" value="Unplaced"/>
</dbReference>
<dbReference type="Pfam" id="PF00385">
    <property type="entry name" value="Chromo"/>
    <property type="match status" value="1"/>
</dbReference>
<feature type="domain" description="Chromo" evidence="4">
    <location>
        <begin position="30"/>
        <end position="79"/>
    </location>
</feature>
<name>A0A0N5B912_STREA</name>
<comment type="subcellular location">
    <subcellularLocation>
        <location evidence="1">Nucleus</location>
    </subcellularLocation>
</comment>
<dbReference type="Gene3D" id="2.40.50.40">
    <property type="match status" value="1"/>
</dbReference>
<protein>
    <submittedName>
        <fullName evidence="6">Chromo domain-containing protein</fullName>
    </submittedName>
</protein>
<evidence type="ECO:0000256" key="1">
    <source>
        <dbReference type="ARBA" id="ARBA00004123"/>
    </source>
</evidence>
<evidence type="ECO:0000256" key="3">
    <source>
        <dbReference type="SAM" id="MobiDB-lite"/>
    </source>
</evidence>
<evidence type="ECO:0000313" key="5">
    <source>
        <dbReference type="Proteomes" id="UP000046392"/>
    </source>
</evidence>
<sequence length="79" mass="9393">MKTNKKNFDMEVSSEKKETSEGEDTDNKYCEMEYIVDVKVVKDGTCKYLVKWKNYSEDDGTWEPIENFRRNFFSLTATK</sequence>
<accession>A0A0N5B912</accession>